<dbReference type="Pfam" id="PF05147">
    <property type="entry name" value="LANC_like"/>
    <property type="match status" value="1"/>
</dbReference>
<dbReference type="PANTHER" id="PTHR12736:SF11">
    <property type="entry name" value="LANC-LIKE PROTEIN 2"/>
    <property type="match status" value="1"/>
</dbReference>
<dbReference type="Gene3D" id="1.50.10.10">
    <property type="match status" value="2"/>
</dbReference>
<protein>
    <submittedName>
        <fullName evidence="3">LanC like glutathione S-transferase 2</fullName>
    </submittedName>
</protein>
<evidence type="ECO:0000313" key="3">
    <source>
        <dbReference type="Ensembl" id="ENSRROP00000025488.1"/>
    </source>
</evidence>
<dbReference type="InterPro" id="IPR020464">
    <property type="entry name" value="LanC-like_prot_euk"/>
</dbReference>
<dbReference type="Ensembl" id="ENSRROT00000049705.1">
    <property type="protein sequence ID" value="ENSRROP00000025488.1"/>
    <property type="gene ID" value="ENSRROG00000036494.1"/>
</dbReference>
<dbReference type="PRINTS" id="PR01951">
    <property type="entry name" value="LANCEUKARYTE"/>
</dbReference>
<accession>A0A2K6Q9N4</accession>
<dbReference type="SUPFAM" id="SSF158745">
    <property type="entry name" value="LanC-like"/>
    <property type="match status" value="1"/>
</dbReference>
<organism evidence="3 4">
    <name type="scientific">Rhinopithecus roxellana</name>
    <name type="common">Golden snub-nosed monkey</name>
    <name type="synonym">Pygathrix roxellana</name>
    <dbReference type="NCBI Taxonomy" id="61622"/>
    <lineage>
        <taxon>Eukaryota</taxon>
        <taxon>Metazoa</taxon>
        <taxon>Chordata</taxon>
        <taxon>Craniata</taxon>
        <taxon>Vertebrata</taxon>
        <taxon>Euteleostomi</taxon>
        <taxon>Mammalia</taxon>
        <taxon>Eutheria</taxon>
        <taxon>Euarchontoglires</taxon>
        <taxon>Primates</taxon>
        <taxon>Haplorrhini</taxon>
        <taxon>Catarrhini</taxon>
        <taxon>Cercopithecidae</taxon>
        <taxon>Colobinae</taxon>
        <taxon>Rhinopithecus</taxon>
    </lineage>
</organism>
<dbReference type="GO" id="GO:0031179">
    <property type="term" value="P:peptide modification"/>
    <property type="evidence" value="ECO:0007669"/>
    <property type="project" value="InterPro"/>
</dbReference>
<dbReference type="CDD" id="cd04794">
    <property type="entry name" value="euk_LANCL"/>
    <property type="match status" value="1"/>
</dbReference>
<dbReference type="GO" id="GO:0005975">
    <property type="term" value="P:carbohydrate metabolic process"/>
    <property type="evidence" value="ECO:0007669"/>
    <property type="project" value="InterPro"/>
</dbReference>
<dbReference type="AlphaFoldDB" id="A0A2K6Q9N4"/>
<dbReference type="SMART" id="SM01260">
    <property type="entry name" value="LANC_like"/>
    <property type="match status" value="1"/>
</dbReference>
<evidence type="ECO:0000313" key="4">
    <source>
        <dbReference type="Proteomes" id="UP000233200"/>
    </source>
</evidence>
<feature type="binding site" evidence="2">
    <location>
        <position position="321"/>
    </location>
    <ligand>
        <name>Zn(2+)</name>
        <dbReference type="ChEBI" id="CHEBI:29105"/>
    </ligand>
</feature>
<dbReference type="InterPro" id="IPR007822">
    <property type="entry name" value="LANC-like"/>
</dbReference>
<dbReference type="GO" id="GO:0046872">
    <property type="term" value="F:metal ion binding"/>
    <property type="evidence" value="ECO:0007669"/>
    <property type="project" value="UniProtKB-KW"/>
</dbReference>
<evidence type="ECO:0000256" key="1">
    <source>
        <dbReference type="ARBA" id="ARBA00007179"/>
    </source>
</evidence>
<reference evidence="3" key="1">
    <citation type="submission" date="2025-08" db="UniProtKB">
        <authorList>
            <consortium name="Ensembl"/>
        </authorList>
    </citation>
    <scope>IDENTIFICATION</scope>
</reference>
<keyword evidence="2" id="KW-0862">Zinc</keyword>
<comment type="similarity">
    <text evidence="1">Belongs to the LanC-like protein family.</text>
</comment>
<name>A0A2K6Q9N4_RHIRO</name>
<reference evidence="3" key="2">
    <citation type="submission" date="2025-09" db="UniProtKB">
        <authorList>
            <consortium name="Ensembl"/>
        </authorList>
    </citation>
    <scope>IDENTIFICATION</scope>
</reference>
<keyword evidence="4" id="KW-1185">Reference proteome</keyword>
<dbReference type="GeneTree" id="ENSGT00530000063186"/>
<proteinExistence type="inferred from homology"/>
<dbReference type="InterPro" id="IPR012341">
    <property type="entry name" value="6hp_glycosidase-like_sf"/>
</dbReference>
<sequence>MGETMSKRLKLHLGGEAEMEERAFANPFPDYEAATGALLAAGAAEETGCVRPPATTDEPGLPFHQDGKIIHNLIRRIQTKIKDLLQQMEEGLKTADPHDCSAYTGWTGIALLYLQLYRVTCDQTYLLRSLDYVKRTLRNLNGRRVTFLCGDAGPLAVGAVIYHKLRSDCESQECITKLLQLQRAVVCQESDLPDELLYGRAGYLYALLYLNTEIGPGTVCESAIKEVVNAIIESGKTLSREERKTERCPLLYQWHRKQYVGAAHGMAGIYYMLMQPAAKVDQETLTEMVKPSIDYVRHKKFRSGNYPSSLSNETDRLVHWCHGAPGVIHMLMQAYKFAEWCLDYGAHGCRIPDRPYSLFEGMAGAIHFLSDVLGPETSRFPAFELDSSKRD</sequence>
<gene>
    <name evidence="3" type="primary">LANCL2</name>
</gene>
<dbReference type="Proteomes" id="UP000233200">
    <property type="component" value="Unplaced"/>
</dbReference>
<evidence type="ECO:0000256" key="2">
    <source>
        <dbReference type="PIRSR" id="PIRSR607822-1"/>
    </source>
</evidence>
<keyword evidence="2" id="KW-0479">Metal-binding</keyword>
<dbReference type="GO" id="GO:0005886">
    <property type="term" value="C:plasma membrane"/>
    <property type="evidence" value="ECO:0007669"/>
    <property type="project" value="TreeGrafter"/>
</dbReference>
<dbReference type="PRINTS" id="PR01950">
    <property type="entry name" value="LANCSUPER"/>
</dbReference>
<dbReference type="PANTHER" id="PTHR12736">
    <property type="entry name" value="LANC-LIKE PROTEIN"/>
    <property type="match status" value="1"/>
</dbReference>